<evidence type="ECO:0000256" key="1">
    <source>
        <dbReference type="SAM" id="MobiDB-lite"/>
    </source>
</evidence>
<dbReference type="EMBL" id="OVEO01000014">
    <property type="protein sequence ID" value="SPR00578.1"/>
    <property type="molecule type" value="Genomic_DNA"/>
</dbReference>
<dbReference type="AlphaFoldDB" id="A0A0G4IU86"/>
<evidence type="ECO:0000313" key="4">
    <source>
        <dbReference type="Proteomes" id="UP000039324"/>
    </source>
</evidence>
<organism evidence="2 4">
    <name type="scientific">Plasmodiophora brassicae</name>
    <name type="common">Clubroot disease agent</name>
    <dbReference type="NCBI Taxonomy" id="37360"/>
    <lineage>
        <taxon>Eukaryota</taxon>
        <taxon>Sar</taxon>
        <taxon>Rhizaria</taxon>
        <taxon>Endomyxa</taxon>
        <taxon>Phytomyxea</taxon>
        <taxon>Plasmodiophorida</taxon>
        <taxon>Plasmodiophoridae</taxon>
        <taxon>Plasmodiophora</taxon>
    </lineage>
</organism>
<feature type="compositionally biased region" description="Basic and acidic residues" evidence="1">
    <location>
        <begin position="272"/>
        <end position="283"/>
    </location>
</feature>
<feature type="compositionally biased region" description="Basic and acidic residues" evidence="1">
    <location>
        <begin position="132"/>
        <end position="149"/>
    </location>
</feature>
<protein>
    <submittedName>
        <fullName evidence="2">Uncharacterized protein</fullName>
    </submittedName>
</protein>
<dbReference type="EMBL" id="CDSF01000087">
    <property type="protein sequence ID" value="CEO98797.1"/>
    <property type="molecule type" value="Genomic_DNA"/>
</dbReference>
<feature type="compositionally biased region" description="Polar residues" evidence="1">
    <location>
        <begin position="552"/>
        <end position="561"/>
    </location>
</feature>
<feature type="compositionally biased region" description="Low complexity" evidence="1">
    <location>
        <begin position="453"/>
        <end position="470"/>
    </location>
</feature>
<feature type="region of interest" description="Disordered" evidence="1">
    <location>
        <begin position="332"/>
        <end position="391"/>
    </location>
</feature>
<reference evidence="3 5" key="2">
    <citation type="submission" date="2018-03" db="EMBL/GenBank/DDBJ databases">
        <authorList>
            <person name="Fogelqvist J."/>
        </authorList>
    </citation>
    <scope>NUCLEOTIDE SEQUENCE [LARGE SCALE GENOMIC DNA]</scope>
</reference>
<feature type="region of interest" description="Disordered" evidence="1">
    <location>
        <begin position="415"/>
        <end position="470"/>
    </location>
</feature>
<keyword evidence="3" id="KW-0496">Mitochondrion</keyword>
<feature type="region of interest" description="Disordered" evidence="1">
    <location>
        <begin position="23"/>
        <end position="295"/>
    </location>
</feature>
<evidence type="ECO:0000313" key="3">
    <source>
        <dbReference type="EMBL" id="SPR00578.1"/>
    </source>
</evidence>
<feature type="compositionally biased region" description="Polar residues" evidence="1">
    <location>
        <begin position="569"/>
        <end position="590"/>
    </location>
</feature>
<feature type="compositionally biased region" description="Acidic residues" evidence="1">
    <location>
        <begin position="418"/>
        <end position="428"/>
    </location>
</feature>
<accession>A0A0G4IU86</accession>
<keyword evidence="4" id="KW-1185">Reference proteome</keyword>
<dbReference type="Proteomes" id="UP000290189">
    <property type="component" value="Unassembled WGS sequence"/>
</dbReference>
<proteinExistence type="predicted"/>
<evidence type="ECO:0000313" key="5">
    <source>
        <dbReference type="Proteomes" id="UP000290189"/>
    </source>
</evidence>
<evidence type="ECO:0000313" key="2">
    <source>
        <dbReference type="EMBL" id="CEO98797.1"/>
    </source>
</evidence>
<feature type="region of interest" description="Disordered" evidence="1">
    <location>
        <begin position="539"/>
        <end position="602"/>
    </location>
</feature>
<reference evidence="2 4" key="1">
    <citation type="submission" date="2015-02" db="EMBL/GenBank/DDBJ databases">
        <authorList>
            <person name="Chooi Y.-H."/>
        </authorList>
    </citation>
    <scope>NUCLEOTIDE SEQUENCE [LARGE SCALE GENOMIC DNA]</scope>
    <source>
        <strain evidence="2">E3</strain>
    </source>
</reference>
<sequence>MDADAIGKSKSANSGLPILKRQGTFVQKSGGKTEQLSLADVPRRRGSADASPRAILASLQNRPMPEKADIVTESDEEAAQDTFVMPAAPVRMKSGPPMLKRQGTFVQKSGGASEEVDLSETPRRRSSSGNDEEAKAIIELKRQRSHGLDDAQTDQQQQQQQQMQDDMIAEADEEEEPTAGADAFEMPAPSRAKKGPPVLKRQGTFVQKSGGGSEQIDLTEASPRRRSSSGSDDETKSIQELKRQRSQGLDKLDDVVQESDSDEAEEEQEQVELVRPRPTERPVPRLPLKPAPMMKRQGTFIQKKNGAAEAIEIPLSPTHASDSVEVVADIRRRKDSNNSVVDAVEEADSEEDNDGPADSAQEVPPAGAATDGKIGHPATMNRKGTFFQSSSGVSSAISLSMDLLVAHDSRRLSAIADSEADGDEDDADAGTRTPDDTGSDHETRRRSLSDAETGASSTSPKSSLGSSAGGADLTATVVESMALNHSTARPAAASAYQRKGTFVQTANGAAGAILLSKSAPVGLSAMNLDTACDAIAEEDAAEQHPPSAEQPLPSTTEQQLQPAKPSPAPTNGVNDGVTNRRSSLTKSHPSVQDPPRGKVDKAKRAAYLSNRKGTFAANEQGKMIKVALQDQDSDMMVKKRAGGAGLGRVVEQTAGDTEEEIPRPKAPSVIVTKSESRRLVASARGPTHDRQHTFMMSSHGSMSKITLGNATTEAGDLTNVHGLEEDNDVAPSVSQTARKPLTSPRPVAEPILRMFEEADRDRRERQTELRRVDRHRRRSVHSAHCRKLSSPSSLNVQGKHLMSPKALDPAEYLSRPTKAERFVQTYNVYATSAVDMEKRIVQRHARNPSKVSITGHALAAKPRRGTN</sequence>
<dbReference type="OMA" id="NELETPH"/>
<feature type="compositionally biased region" description="Basic and acidic residues" evidence="1">
    <location>
        <begin position="433"/>
        <end position="449"/>
    </location>
</feature>
<feature type="compositionally biased region" description="Low complexity" evidence="1">
    <location>
        <begin position="153"/>
        <end position="166"/>
    </location>
</feature>
<feature type="region of interest" description="Disordered" evidence="1">
    <location>
        <begin position="675"/>
        <end position="694"/>
    </location>
</feature>
<feature type="compositionally biased region" description="Acidic residues" evidence="1">
    <location>
        <begin position="255"/>
        <end position="270"/>
    </location>
</feature>
<dbReference type="Proteomes" id="UP000039324">
    <property type="component" value="Unassembled WGS sequence"/>
</dbReference>
<name>A0A0G4IU86_PLABS</name>
<feature type="region of interest" description="Disordered" evidence="1">
    <location>
        <begin position="766"/>
        <end position="797"/>
    </location>
</feature>
<feature type="compositionally biased region" description="Polar residues" evidence="1">
    <location>
        <begin position="24"/>
        <end position="36"/>
    </location>
</feature>
<feature type="compositionally biased region" description="Basic and acidic residues" evidence="1">
    <location>
        <begin position="233"/>
        <end position="254"/>
    </location>
</feature>
<feature type="compositionally biased region" description="Basic residues" evidence="1">
    <location>
        <begin position="772"/>
        <end position="787"/>
    </location>
</feature>
<geneLocation type="mitochondrion" evidence="3"/>
<gene>
    <name evidence="2" type="ORF">PBRA_006911</name>
    <name evidence="3" type="ORF">PLBR_LOCUS7793</name>
</gene>
<feature type="compositionally biased region" description="Acidic residues" evidence="1">
    <location>
        <begin position="343"/>
        <end position="355"/>
    </location>
</feature>
<feature type="compositionally biased region" description="Acidic residues" evidence="1">
    <location>
        <begin position="167"/>
        <end position="177"/>
    </location>
</feature>